<feature type="domain" description="B12-binding" evidence="6">
    <location>
        <begin position="9"/>
        <end position="140"/>
    </location>
</feature>
<evidence type="ECO:0000256" key="5">
    <source>
        <dbReference type="ARBA" id="ARBA00023285"/>
    </source>
</evidence>
<dbReference type="PROSITE" id="PS51332">
    <property type="entry name" value="B12_BINDING"/>
    <property type="match status" value="1"/>
</dbReference>
<dbReference type="PANTHER" id="PTHR48101">
    <property type="entry name" value="METHYLMALONYL-COA MUTASE, MITOCHONDRIAL-RELATED"/>
    <property type="match status" value="1"/>
</dbReference>
<evidence type="ECO:0000256" key="4">
    <source>
        <dbReference type="ARBA" id="ARBA00023235"/>
    </source>
</evidence>
<accession>A0ABV8TWL8</accession>
<dbReference type="Proteomes" id="UP001595823">
    <property type="component" value="Unassembled WGS sequence"/>
</dbReference>
<evidence type="ECO:0000313" key="7">
    <source>
        <dbReference type="EMBL" id="MFC4334877.1"/>
    </source>
</evidence>
<organism evidence="7 8">
    <name type="scientific">Salininema proteolyticum</name>
    <dbReference type="NCBI Taxonomy" id="1607685"/>
    <lineage>
        <taxon>Bacteria</taxon>
        <taxon>Bacillati</taxon>
        <taxon>Actinomycetota</taxon>
        <taxon>Actinomycetes</taxon>
        <taxon>Glycomycetales</taxon>
        <taxon>Glycomycetaceae</taxon>
        <taxon>Salininema</taxon>
    </lineage>
</organism>
<keyword evidence="2" id="KW-0846">Cobalamin</keyword>
<gene>
    <name evidence="7" type="ORF">ACFPET_06665</name>
</gene>
<reference evidence="8" key="1">
    <citation type="journal article" date="2019" name="Int. J. Syst. Evol. Microbiol.">
        <title>The Global Catalogue of Microorganisms (GCM) 10K type strain sequencing project: providing services to taxonomists for standard genome sequencing and annotation.</title>
        <authorList>
            <consortium name="The Broad Institute Genomics Platform"/>
            <consortium name="The Broad Institute Genome Sequencing Center for Infectious Disease"/>
            <person name="Wu L."/>
            <person name="Ma J."/>
        </authorList>
    </citation>
    <scope>NUCLEOTIDE SEQUENCE [LARGE SCALE GENOMIC DNA]</scope>
    <source>
        <strain evidence="8">IBRC-M 10908</strain>
    </source>
</reference>
<dbReference type="Pfam" id="PF02310">
    <property type="entry name" value="B12-binding"/>
    <property type="match status" value="1"/>
</dbReference>
<keyword evidence="4" id="KW-0413">Isomerase</keyword>
<keyword evidence="5" id="KW-0170">Cobalt</keyword>
<evidence type="ECO:0000256" key="3">
    <source>
        <dbReference type="ARBA" id="ARBA00022723"/>
    </source>
</evidence>
<evidence type="ECO:0000256" key="1">
    <source>
        <dbReference type="ARBA" id="ARBA00001922"/>
    </source>
</evidence>
<sequence length="140" mass="14489">MNEESKAAPIRVVVAKVGLDGHDRGAKVVARALRDAGMEVIYTGLHNSPEQVVATALSEDADAIGLSILSGAHMTLFPKVVELLKEQGAEDVTVFGGGIIPEEDAAALESGGVAKIFGPGAQTTEISSWVRDNIGRSPVA</sequence>
<keyword evidence="8" id="KW-1185">Reference proteome</keyword>
<name>A0ABV8TWL8_9ACTN</name>
<protein>
    <submittedName>
        <fullName evidence="7">Cobalamin B12-binding domain-containing protein</fullName>
    </submittedName>
</protein>
<evidence type="ECO:0000256" key="2">
    <source>
        <dbReference type="ARBA" id="ARBA00022628"/>
    </source>
</evidence>
<dbReference type="InterPro" id="IPR006158">
    <property type="entry name" value="Cobalamin-bd"/>
</dbReference>
<dbReference type="SUPFAM" id="SSF52242">
    <property type="entry name" value="Cobalamin (vitamin B12)-binding domain"/>
    <property type="match status" value="1"/>
</dbReference>
<keyword evidence="3" id="KW-0479">Metal-binding</keyword>
<comment type="cofactor">
    <cofactor evidence="1">
        <name>adenosylcob(III)alamin</name>
        <dbReference type="ChEBI" id="CHEBI:18408"/>
    </cofactor>
</comment>
<comment type="caution">
    <text evidence="7">The sequence shown here is derived from an EMBL/GenBank/DDBJ whole genome shotgun (WGS) entry which is preliminary data.</text>
</comment>
<dbReference type="NCBIfam" id="TIGR00640">
    <property type="entry name" value="acid_CoA_mut_C"/>
    <property type="match status" value="1"/>
</dbReference>
<dbReference type="CDD" id="cd02071">
    <property type="entry name" value="MM_CoA_mut_B12_BD"/>
    <property type="match status" value="1"/>
</dbReference>
<dbReference type="InterPro" id="IPR036724">
    <property type="entry name" value="Cobalamin-bd_sf"/>
</dbReference>
<dbReference type="Gene3D" id="3.40.50.280">
    <property type="entry name" value="Cobalamin-binding domain"/>
    <property type="match status" value="1"/>
</dbReference>
<dbReference type="InterPro" id="IPR006159">
    <property type="entry name" value="Acid_CoA_mut_C"/>
</dbReference>
<dbReference type="PANTHER" id="PTHR48101:SF3">
    <property type="entry name" value="COENZYME B12-DEPENDENT MUTASE"/>
    <property type="match status" value="1"/>
</dbReference>
<evidence type="ECO:0000259" key="6">
    <source>
        <dbReference type="PROSITE" id="PS51332"/>
    </source>
</evidence>
<dbReference type="RefSeq" id="WP_380619003.1">
    <property type="nucleotide sequence ID" value="NZ_JBHSDK010000010.1"/>
</dbReference>
<dbReference type="EMBL" id="JBHSDK010000010">
    <property type="protein sequence ID" value="MFC4334877.1"/>
    <property type="molecule type" value="Genomic_DNA"/>
</dbReference>
<proteinExistence type="predicted"/>
<evidence type="ECO:0000313" key="8">
    <source>
        <dbReference type="Proteomes" id="UP001595823"/>
    </source>
</evidence>